<evidence type="ECO:0000313" key="8">
    <source>
        <dbReference type="Proteomes" id="UP000265520"/>
    </source>
</evidence>
<name>A0A392TIL8_9FABA</name>
<keyword evidence="2" id="KW-0805">Transcription regulation</keyword>
<comment type="caution">
    <text evidence="7">The sequence shown here is derived from an EMBL/GenBank/DDBJ whole genome shotgun (WGS) entry which is preliminary data.</text>
</comment>
<accession>A0A392TIL8</accession>
<protein>
    <submittedName>
        <fullName evidence="7">Pheres2</fullName>
    </submittedName>
</protein>
<dbReference type="EMBL" id="LXQA010581426">
    <property type="protein sequence ID" value="MCI60434.1"/>
    <property type="molecule type" value="Genomic_DNA"/>
</dbReference>
<dbReference type="InterPro" id="IPR002100">
    <property type="entry name" value="TF_MADSbox"/>
</dbReference>
<evidence type="ECO:0000259" key="6">
    <source>
        <dbReference type="PROSITE" id="PS50066"/>
    </source>
</evidence>
<evidence type="ECO:0000256" key="1">
    <source>
        <dbReference type="ARBA" id="ARBA00004123"/>
    </source>
</evidence>
<evidence type="ECO:0000256" key="3">
    <source>
        <dbReference type="ARBA" id="ARBA00023125"/>
    </source>
</evidence>
<evidence type="ECO:0000256" key="4">
    <source>
        <dbReference type="ARBA" id="ARBA00023163"/>
    </source>
</evidence>
<comment type="subcellular location">
    <subcellularLocation>
        <location evidence="1">Nucleus</location>
    </subcellularLocation>
</comment>
<keyword evidence="3" id="KW-0238">DNA-binding</keyword>
<dbReference type="Proteomes" id="UP000265520">
    <property type="component" value="Unassembled WGS sequence"/>
</dbReference>
<reference evidence="7 8" key="1">
    <citation type="journal article" date="2018" name="Front. Plant Sci.">
        <title>Red Clover (Trifolium pratense) and Zigzag Clover (T. medium) - A Picture of Genomic Similarities and Differences.</title>
        <authorList>
            <person name="Dluhosova J."/>
            <person name="Istvanek J."/>
            <person name="Nedelnik J."/>
            <person name="Repkova J."/>
        </authorList>
    </citation>
    <scope>NUCLEOTIDE SEQUENCE [LARGE SCALE GENOMIC DNA]</scope>
    <source>
        <strain evidence="8">cv. 10/8</strain>
        <tissue evidence="7">Leaf</tissue>
    </source>
</reference>
<dbReference type="GO" id="GO:0005634">
    <property type="term" value="C:nucleus"/>
    <property type="evidence" value="ECO:0007669"/>
    <property type="project" value="UniProtKB-SubCell"/>
</dbReference>
<keyword evidence="4" id="KW-0804">Transcription</keyword>
<dbReference type="AlphaFoldDB" id="A0A392TIL8"/>
<dbReference type="GO" id="GO:0003677">
    <property type="term" value="F:DNA binding"/>
    <property type="evidence" value="ECO:0007669"/>
    <property type="project" value="UniProtKB-KW"/>
</dbReference>
<dbReference type="GO" id="GO:0046983">
    <property type="term" value="F:protein dimerization activity"/>
    <property type="evidence" value="ECO:0007669"/>
    <property type="project" value="InterPro"/>
</dbReference>
<proteinExistence type="predicted"/>
<sequence>MTRKKVKLAFITDDSARRESYNKRKKGLIKK</sequence>
<feature type="non-terminal residue" evidence="7">
    <location>
        <position position="31"/>
    </location>
</feature>
<dbReference type="SUPFAM" id="SSF55455">
    <property type="entry name" value="SRF-like"/>
    <property type="match status" value="1"/>
</dbReference>
<evidence type="ECO:0000313" key="7">
    <source>
        <dbReference type="EMBL" id="MCI60434.1"/>
    </source>
</evidence>
<dbReference type="InterPro" id="IPR036879">
    <property type="entry name" value="TF_MADSbox_sf"/>
</dbReference>
<organism evidence="7 8">
    <name type="scientific">Trifolium medium</name>
    <dbReference type="NCBI Taxonomy" id="97028"/>
    <lineage>
        <taxon>Eukaryota</taxon>
        <taxon>Viridiplantae</taxon>
        <taxon>Streptophyta</taxon>
        <taxon>Embryophyta</taxon>
        <taxon>Tracheophyta</taxon>
        <taxon>Spermatophyta</taxon>
        <taxon>Magnoliopsida</taxon>
        <taxon>eudicotyledons</taxon>
        <taxon>Gunneridae</taxon>
        <taxon>Pentapetalae</taxon>
        <taxon>rosids</taxon>
        <taxon>fabids</taxon>
        <taxon>Fabales</taxon>
        <taxon>Fabaceae</taxon>
        <taxon>Papilionoideae</taxon>
        <taxon>50 kb inversion clade</taxon>
        <taxon>NPAAA clade</taxon>
        <taxon>Hologalegina</taxon>
        <taxon>IRL clade</taxon>
        <taxon>Trifolieae</taxon>
        <taxon>Trifolium</taxon>
    </lineage>
</organism>
<keyword evidence="8" id="KW-1185">Reference proteome</keyword>
<evidence type="ECO:0000256" key="2">
    <source>
        <dbReference type="ARBA" id="ARBA00023015"/>
    </source>
</evidence>
<feature type="domain" description="MADS-box" evidence="6">
    <location>
        <begin position="1"/>
        <end position="31"/>
    </location>
</feature>
<keyword evidence="5" id="KW-0539">Nucleus</keyword>
<evidence type="ECO:0000256" key="5">
    <source>
        <dbReference type="ARBA" id="ARBA00023242"/>
    </source>
</evidence>
<dbReference type="PROSITE" id="PS50066">
    <property type="entry name" value="MADS_BOX_2"/>
    <property type="match status" value="1"/>
</dbReference>